<dbReference type="InterPro" id="IPR021738">
    <property type="entry name" value="DUF3309"/>
</dbReference>
<sequence>MLSILLIVVLAFILMGAMPTWPHSRSGGYMPSGVLGVLLVVVLILLLLGRI</sequence>
<organism evidence="2 3">
    <name type="scientific">Paraburkholderia panacisoli</name>
    <dbReference type="NCBI Taxonomy" id="2603818"/>
    <lineage>
        <taxon>Bacteria</taxon>
        <taxon>Pseudomonadati</taxon>
        <taxon>Pseudomonadota</taxon>
        <taxon>Betaproteobacteria</taxon>
        <taxon>Burkholderiales</taxon>
        <taxon>Burkholderiaceae</taxon>
        <taxon>Paraburkholderia</taxon>
    </lineage>
</organism>
<keyword evidence="1" id="KW-0472">Membrane</keyword>
<dbReference type="EMBL" id="VTUZ01000028">
    <property type="protein sequence ID" value="KAA1004384.1"/>
    <property type="molecule type" value="Genomic_DNA"/>
</dbReference>
<gene>
    <name evidence="2" type="ORF">FVF58_32255</name>
</gene>
<reference evidence="2 3" key="1">
    <citation type="submission" date="2019-08" db="EMBL/GenBank/DDBJ databases">
        <title>Paraburkholderia sp. DCY113.</title>
        <authorList>
            <person name="Kang J."/>
        </authorList>
    </citation>
    <scope>NUCLEOTIDE SEQUENCE [LARGE SCALE GENOMIC DNA]</scope>
    <source>
        <strain evidence="2 3">DCY113</strain>
    </source>
</reference>
<accession>A0A5B0GLM4</accession>
<keyword evidence="1" id="KW-0812">Transmembrane</keyword>
<evidence type="ECO:0000313" key="3">
    <source>
        <dbReference type="Proteomes" id="UP000325273"/>
    </source>
</evidence>
<dbReference type="AlphaFoldDB" id="A0A5B0GLM4"/>
<dbReference type="Proteomes" id="UP000325273">
    <property type="component" value="Unassembled WGS sequence"/>
</dbReference>
<feature type="transmembrane region" description="Helical" evidence="1">
    <location>
        <begin position="29"/>
        <end position="48"/>
    </location>
</feature>
<evidence type="ECO:0000256" key="1">
    <source>
        <dbReference type="SAM" id="Phobius"/>
    </source>
</evidence>
<protein>
    <submittedName>
        <fullName evidence="2">DUF3309 domain-containing protein</fullName>
    </submittedName>
</protein>
<name>A0A5B0GLM4_9BURK</name>
<evidence type="ECO:0000313" key="2">
    <source>
        <dbReference type="EMBL" id="KAA1004384.1"/>
    </source>
</evidence>
<proteinExistence type="predicted"/>
<dbReference type="Pfam" id="PF11752">
    <property type="entry name" value="DUF3309"/>
    <property type="match status" value="1"/>
</dbReference>
<comment type="caution">
    <text evidence="2">The sequence shown here is derived from an EMBL/GenBank/DDBJ whole genome shotgun (WGS) entry which is preliminary data.</text>
</comment>
<keyword evidence="1" id="KW-1133">Transmembrane helix</keyword>
<keyword evidence="3" id="KW-1185">Reference proteome</keyword>